<organism evidence="2 3">
    <name type="scientific">Mycena albidolilacea</name>
    <dbReference type="NCBI Taxonomy" id="1033008"/>
    <lineage>
        <taxon>Eukaryota</taxon>
        <taxon>Fungi</taxon>
        <taxon>Dikarya</taxon>
        <taxon>Basidiomycota</taxon>
        <taxon>Agaricomycotina</taxon>
        <taxon>Agaricomycetes</taxon>
        <taxon>Agaricomycetidae</taxon>
        <taxon>Agaricales</taxon>
        <taxon>Marasmiineae</taxon>
        <taxon>Mycenaceae</taxon>
        <taxon>Mycena</taxon>
    </lineage>
</organism>
<feature type="compositionally biased region" description="Basic and acidic residues" evidence="1">
    <location>
        <begin position="92"/>
        <end position="101"/>
    </location>
</feature>
<accession>A0AAD7ES20</accession>
<comment type="caution">
    <text evidence="2">The sequence shown here is derived from an EMBL/GenBank/DDBJ whole genome shotgun (WGS) entry which is preliminary data.</text>
</comment>
<feature type="region of interest" description="Disordered" evidence="1">
    <location>
        <begin position="91"/>
        <end position="131"/>
    </location>
</feature>
<protein>
    <submittedName>
        <fullName evidence="2">Uncharacterized protein</fullName>
    </submittedName>
</protein>
<dbReference type="AlphaFoldDB" id="A0AAD7ES20"/>
<proteinExistence type="predicted"/>
<name>A0AAD7ES20_9AGAR</name>
<gene>
    <name evidence="2" type="ORF">DFH08DRAFT_809066</name>
</gene>
<sequence>MREPVPRPVKKKKGRLRMVQSTEREFQSDGSSSDSEHKFGLRRGAAFMVQQCIQKVRLGNKPPIRDAVTEATRDKRVRSLQVLFVAEGTKNSSEKAIDRKASLLRKQRNQRSGKKASGEYQMVHSTYDIAE</sequence>
<feature type="region of interest" description="Disordered" evidence="1">
    <location>
        <begin position="1"/>
        <end position="37"/>
    </location>
</feature>
<keyword evidence="3" id="KW-1185">Reference proteome</keyword>
<evidence type="ECO:0000313" key="3">
    <source>
        <dbReference type="Proteomes" id="UP001218218"/>
    </source>
</evidence>
<evidence type="ECO:0000313" key="2">
    <source>
        <dbReference type="EMBL" id="KAJ7347306.1"/>
    </source>
</evidence>
<evidence type="ECO:0000256" key="1">
    <source>
        <dbReference type="SAM" id="MobiDB-lite"/>
    </source>
</evidence>
<reference evidence="2" key="1">
    <citation type="submission" date="2023-03" db="EMBL/GenBank/DDBJ databases">
        <title>Massive genome expansion in bonnet fungi (Mycena s.s.) driven by repeated elements and novel gene families across ecological guilds.</title>
        <authorList>
            <consortium name="Lawrence Berkeley National Laboratory"/>
            <person name="Harder C.B."/>
            <person name="Miyauchi S."/>
            <person name="Viragh M."/>
            <person name="Kuo A."/>
            <person name="Thoen E."/>
            <person name="Andreopoulos B."/>
            <person name="Lu D."/>
            <person name="Skrede I."/>
            <person name="Drula E."/>
            <person name="Henrissat B."/>
            <person name="Morin E."/>
            <person name="Kohler A."/>
            <person name="Barry K."/>
            <person name="LaButti K."/>
            <person name="Morin E."/>
            <person name="Salamov A."/>
            <person name="Lipzen A."/>
            <person name="Mereny Z."/>
            <person name="Hegedus B."/>
            <person name="Baldrian P."/>
            <person name="Stursova M."/>
            <person name="Weitz H."/>
            <person name="Taylor A."/>
            <person name="Grigoriev I.V."/>
            <person name="Nagy L.G."/>
            <person name="Martin F."/>
            <person name="Kauserud H."/>
        </authorList>
    </citation>
    <scope>NUCLEOTIDE SEQUENCE</scope>
    <source>
        <strain evidence="2">CBHHK002</strain>
    </source>
</reference>
<dbReference type="Proteomes" id="UP001218218">
    <property type="component" value="Unassembled WGS sequence"/>
</dbReference>
<dbReference type="EMBL" id="JARIHO010000019">
    <property type="protein sequence ID" value="KAJ7347306.1"/>
    <property type="molecule type" value="Genomic_DNA"/>
</dbReference>
<feature type="compositionally biased region" description="Basic residues" evidence="1">
    <location>
        <begin position="102"/>
        <end position="114"/>
    </location>
</feature>